<evidence type="ECO:0000256" key="1">
    <source>
        <dbReference type="ARBA" id="ARBA00023015"/>
    </source>
</evidence>
<gene>
    <name evidence="4" type="ORF">SOIL9_31670</name>
</gene>
<dbReference type="InterPro" id="IPR052158">
    <property type="entry name" value="INH-QAR"/>
</dbReference>
<dbReference type="InterPro" id="IPR029062">
    <property type="entry name" value="Class_I_gatase-like"/>
</dbReference>
<dbReference type="Gene3D" id="3.40.50.880">
    <property type="match status" value="1"/>
</dbReference>
<keyword evidence="5" id="KW-1185">Reference proteome</keyword>
<dbReference type="SUPFAM" id="SSF52317">
    <property type="entry name" value="Class I glutamine amidotransferase-like"/>
    <property type="match status" value="1"/>
</dbReference>
<dbReference type="SMART" id="SM00342">
    <property type="entry name" value="HTH_ARAC"/>
    <property type="match status" value="1"/>
</dbReference>
<dbReference type="PANTHER" id="PTHR43130">
    <property type="entry name" value="ARAC-FAMILY TRANSCRIPTIONAL REGULATOR"/>
    <property type="match status" value="1"/>
</dbReference>
<dbReference type="InterPro" id="IPR002818">
    <property type="entry name" value="DJ-1/PfpI"/>
</dbReference>
<dbReference type="AlphaFoldDB" id="A0A6P2D131"/>
<dbReference type="Proteomes" id="UP000464178">
    <property type="component" value="Chromosome"/>
</dbReference>
<organism evidence="4 5">
    <name type="scientific">Gemmata massiliana</name>
    <dbReference type="NCBI Taxonomy" id="1210884"/>
    <lineage>
        <taxon>Bacteria</taxon>
        <taxon>Pseudomonadati</taxon>
        <taxon>Planctomycetota</taxon>
        <taxon>Planctomycetia</taxon>
        <taxon>Gemmatales</taxon>
        <taxon>Gemmataceae</taxon>
        <taxon>Gemmata</taxon>
    </lineage>
</organism>
<dbReference type="Pfam" id="PF12833">
    <property type="entry name" value="HTH_18"/>
    <property type="match status" value="1"/>
</dbReference>
<dbReference type="RefSeq" id="WP_162669065.1">
    <property type="nucleotide sequence ID" value="NZ_LR593886.1"/>
</dbReference>
<evidence type="ECO:0000313" key="4">
    <source>
        <dbReference type="EMBL" id="VTR94547.1"/>
    </source>
</evidence>
<evidence type="ECO:0000313" key="5">
    <source>
        <dbReference type="Proteomes" id="UP000464178"/>
    </source>
</evidence>
<proteinExistence type="predicted"/>
<feature type="domain" description="HTH araC/xylS-type" evidence="3">
    <location>
        <begin position="229"/>
        <end position="327"/>
    </location>
</feature>
<dbReference type="PANTHER" id="PTHR43130:SF3">
    <property type="entry name" value="HTH-TYPE TRANSCRIPTIONAL REGULATOR RV1931C"/>
    <property type="match status" value="1"/>
</dbReference>
<dbReference type="InterPro" id="IPR018060">
    <property type="entry name" value="HTH_AraC"/>
</dbReference>
<dbReference type="PROSITE" id="PS01124">
    <property type="entry name" value="HTH_ARAC_FAMILY_2"/>
    <property type="match status" value="1"/>
</dbReference>
<dbReference type="KEGG" id="gms:SOIL9_31670"/>
<accession>A0A6P2D131</accession>
<name>A0A6P2D131_9BACT</name>
<dbReference type="SUPFAM" id="SSF46689">
    <property type="entry name" value="Homeodomain-like"/>
    <property type="match status" value="2"/>
</dbReference>
<evidence type="ECO:0000259" key="3">
    <source>
        <dbReference type="PROSITE" id="PS01124"/>
    </source>
</evidence>
<keyword evidence="1" id="KW-0805">Transcription regulation</keyword>
<dbReference type="Gene3D" id="1.10.10.60">
    <property type="entry name" value="Homeodomain-like"/>
    <property type="match status" value="1"/>
</dbReference>
<dbReference type="InterPro" id="IPR009057">
    <property type="entry name" value="Homeodomain-like_sf"/>
</dbReference>
<evidence type="ECO:0000256" key="2">
    <source>
        <dbReference type="ARBA" id="ARBA00023163"/>
    </source>
</evidence>
<dbReference type="GO" id="GO:0003700">
    <property type="term" value="F:DNA-binding transcription factor activity"/>
    <property type="evidence" value="ECO:0007669"/>
    <property type="project" value="InterPro"/>
</dbReference>
<dbReference type="EMBL" id="LR593886">
    <property type="protein sequence ID" value="VTR94547.1"/>
    <property type="molecule type" value="Genomic_DNA"/>
</dbReference>
<dbReference type="Pfam" id="PF01965">
    <property type="entry name" value="DJ-1_PfpI"/>
    <property type="match status" value="1"/>
</dbReference>
<reference evidence="4 5" key="1">
    <citation type="submission" date="2019-05" db="EMBL/GenBank/DDBJ databases">
        <authorList>
            <consortium name="Science for Life Laboratories"/>
        </authorList>
    </citation>
    <scope>NUCLEOTIDE SEQUENCE [LARGE SCALE GENOMIC DNA]</scope>
    <source>
        <strain evidence="4">Soil9</strain>
    </source>
</reference>
<protein>
    <recommendedName>
        <fullName evidence="3">HTH araC/xylS-type domain-containing protein</fullName>
    </recommendedName>
</protein>
<dbReference type="CDD" id="cd03137">
    <property type="entry name" value="GATase1_AraC_1"/>
    <property type="match status" value="1"/>
</dbReference>
<sequence>MGNRDRLAHHFRPPRKLVILAFPQAKLLDVTGPCEVFADANRAVGRSAYTIELVSNAAGPIETSSGVQLMAHRGFTGMRGPIDTLLVSGGPGIDRAMREAALLRWLARCATRTRRVGSICTGAFLLAAAGLLDGRRATTHWAFCDRLVQKFPRVRVEPDPIFVRDGNVYTSAGVTAGMDLALAFVEEDLGRDVALSVARNLVLFVRRQGGQSQFSTSLELQAADREPLRDLQAWAVEHLADDLSVEALAERAHMSTRNFSRVFRRETGYTPARFVERLRVEGARRRLEESTAGLEQIARECGFGCADSMRRSFLRLLRVAPSDYRARFRGAGEHATITSSRPKIETKD</sequence>
<dbReference type="GO" id="GO:0043565">
    <property type="term" value="F:sequence-specific DNA binding"/>
    <property type="evidence" value="ECO:0007669"/>
    <property type="project" value="InterPro"/>
</dbReference>
<keyword evidence="2" id="KW-0804">Transcription</keyword>